<gene>
    <name evidence="2" type="ORF">Cob_v005449</name>
</gene>
<dbReference type="PANTHER" id="PTHR42060:SF1">
    <property type="entry name" value="NHL REPEAT-CONTAINING PROTEIN"/>
    <property type="match status" value="1"/>
</dbReference>
<dbReference type="OrthoDB" id="5340195at2759"/>
<keyword evidence="1" id="KW-0472">Membrane</keyword>
<protein>
    <submittedName>
        <fullName evidence="2">Uncharacterized protein</fullName>
    </submittedName>
</protein>
<evidence type="ECO:0000313" key="2">
    <source>
        <dbReference type="EMBL" id="TDZ21487.1"/>
    </source>
</evidence>
<comment type="caution">
    <text evidence="2">The sequence shown here is derived from an EMBL/GenBank/DDBJ whole genome shotgun (WGS) entry which is preliminary data.</text>
</comment>
<reference evidence="3" key="1">
    <citation type="journal article" date="2013" name="New Phytol.">
        <title>Comparative genomic and transcriptomic analyses reveal the hemibiotrophic stage shift of Colletotrichum fungi.</title>
        <authorList>
            <person name="Gan P."/>
            <person name="Ikeda K."/>
            <person name="Irieda H."/>
            <person name="Narusaka M."/>
            <person name="O'Connell R.J."/>
            <person name="Narusaka Y."/>
            <person name="Takano Y."/>
            <person name="Kubo Y."/>
            <person name="Shirasu K."/>
        </authorList>
    </citation>
    <scope>NUCLEOTIDE SEQUENCE [LARGE SCALE GENOMIC DNA]</scope>
    <source>
        <strain evidence="3">104-T / ATCC 96160 / CBS 514.97 / LARS 414 / MAFF 240422</strain>
    </source>
</reference>
<dbReference type="AlphaFoldDB" id="A0A484FWP7"/>
<evidence type="ECO:0000256" key="1">
    <source>
        <dbReference type="SAM" id="Phobius"/>
    </source>
</evidence>
<dbReference type="SUPFAM" id="SSF63829">
    <property type="entry name" value="Calcium-dependent phosphotriesterase"/>
    <property type="match status" value="1"/>
</dbReference>
<name>A0A484FWP7_COLOR</name>
<keyword evidence="1" id="KW-1133">Transmembrane helix</keyword>
<dbReference type="Proteomes" id="UP000014480">
    <property type="component" value="Unassembled WGS sequence"/>
</dbReference>
<dbReference type="EMBL" id="AMCV02000014">
    <property type="protein sequence ID" value="TDZ21487.1"/>
    <property type="molecule type" value="Genomic_DNA"/>
</dbReference>
<dbReference type="PANTHER" id="PTHR42060">
    <property type="entry name" value="NHL REPEAT-CONTAINING PROTEIN-RELATED"/>
    <property type="match status" value="1"/>
</dbReference>
<accession>A0A484FWP7</accession>
<evidence type="ECO:0000313" key="3">
    <source>
        <dbReference type="Proteomes" id="UP000014480"/>
    </source>
</evidence>
<dbReference type="InterPro" id="IPR011042">
    <property type="entry name" value="6-blade_b-propeller_TolB-like"/>
</dbReference>
<keyword evidence="3" id="KW-1185">Reference proteome</keyword>
<proteinExistence type="predicted"/>
<sequence>MRVREELGIRHRFIASSEFRFNFQWAGFIMLQIPIIGLLLGLVANYMLKAQAASLPKQLAVVRRRSGLTHKEYLYYHTLVHGQKAWNAPRDDAFPLAYIQDHVFDGVFGANNSVPNQVYVGRDDVVELYSSAPGTFTAPPPTNYTQTVIGPDGASFNDFPTAMSIMAYETFLSDLPAGPAQGPKRDDKTGPLVAFFWAVATKDATSNETFANDLASALVRPLPAGVVYNASVHVPVPGADTRPYFGGFGMPTINAVIKLWLNEGGDSISALRSAQTGLDNAKLHLDENQSFMLFSREVVIWDMRSGIDFEPDRLTATLKAGTLVAWSPTDWFEDIAVRPNGNLLLANLKYAPSIYELTDSTLDFDRFRINSVKQLVGITETTPDVFALVGTNHSLSINNATNSSVVFKVDCNDNASIEPQLIAPLPRAVMPSGVTTVPGNPRIVLVADSGLGLLWRVDMETGKVSVGAQVPEMRSGLAGGISAVKIRNDYLWWTNLSGNAVYKIRVDKDGNVIQGATAELVVHLPSAKLEDLTFGPGDEDTLWVVTGADGQVFAVNSEGDILYVVKPADLVDATAVVFGRTERDFKMLYVTTRRGKVVVMDTTGLGDGASHNQNLRQVKLQSGGK</sequence>
<reference evidence="3" key="2">
    <citation type="journal article" date="2019" name="Mol. Plant Microbe Interact.">
        <title>Genome sequence resources for four phytopathogenic fungi from the Colletotrichum orbiculare species complex.</title>
        <authorList>
            <person name="Gan P."/>
            <person name="Tsushima A."/>
            <person name="Narusaka M."/>
            <person name="Narusaka Y."/>
            <person name="Takano Y."/>
            <person name="Kubo Y."/>
            <person name="Shirasu K."/>
        </authorList>
    </citation>
    <scope>GENOME REANNOTATION</scope>
    <source>
        <strain evidence="3">104-T / ATCC 96160 / CBS 514.97 / LARS 414 / MAFF 240422</strain>
    </source>
</reference>
<dbReference type="Gene3D" id="2.120.10.30">
    <property type="entry name" value="TolB, C-terminal domain"/>
    <property type="match status" value="1"/>
</dbReference>
<dbReference type="InterPro" id="IPR052998">
    <property type="entry name" value="Hetero-Diels-Alderase-like"/>
</dbReference>
<keyword evidence="1" id="KW-0812">Transmembrane</keyword>
<feature type="transmembrane region" description="Helical" evidence="1">
    <location>
        <begin position="21"/>
        <end position="48"/>
    </location>
</feature>
<organism evidence="2 3">
    <name type="scientific">Colletotrichum orbiculare (strain 104-T / ATCC 96160 / CBS 514.97 / LARS 414 / MAFF 240422)</name>
    <name type="common">Cucumber anthracnose fungus</name>
    <name type="synonym">Colletotrichum lagenarium</name>
    <dbReference type="NCBI Taxonomy" id="1213857"/>
    <lineage>
        <taxon>Eukaryota</taxon>
        <taxon>Fungi</taxon>
        <taxon>Dikarya</taxon>
        <taxon>Ascomycota</taxon>
        <taxon>Pezizomycotina</taxon>
        <taxon>Sordariomycetes</taxon>
        <taxon>Hypocreomycetidae</taxon>
        <taxon>Glomerellales</taxon>
        <taxon>Glomerellaceae</taxon>
        <taxon>Colletotrichum</taxon>
        <taxon>Colletotrichum orbiculare species complex</taxon>
    </lineage>
</organism>